<keyword evidence="2" id="KW-1133">Transmembrane helix</keyword>
<dbReference type="KEGG" id="lfa:LFA_0995"/>
<feature type="transmembrane region" description="Helical" evidence="2">
    <location>
        <begin position="179"/>
        <end position="205"/>
    </location>
</feature>
<dbReference type="Proteomes" id="UP000032430">
    <property type="component" value="Chromosome I"/>
</dbReference>
<keyword evidence="4" id="KW-1185">Reference proteome</keyword>
<reference evidence="4" key="1">
    <citation type="submission" date="2014-09" db="EMBL/GenBank/DDBJ databases">
        <authorList>
            <person name="Gomez-Valero L."/>
        </authorList>
    </citation>
    <scope>NUCLEOTIDE SEQUENCE [LARGE SCALE GENOMIC DNA]</scope>
    <source>
        <strain evidence="4">ATCC700992</strain>
    </source>
</reference>
<dbReference type="RefSeq" id="WP_045095096.1">
    <property type="nucleotide sequence ID" value="NZ_LN614827.1"/>
</dbReference>
<sequence>MTTEKELETLVKIYAKYDADKKGYVSQLDKPALLRLDADLAKFFNQQLLADGAGKEQLKNNYKRLTLYFHPDRSHLFLPTVTWLENNLSEGSNDGICFKSLATCYDKLANPLKFKEISFEDINSREDCRKWLENLKSKAGTYTSRSFCDSLIGLLDESSYFFDEVGRIKPTGIRTLLTFMPMIFASYGAIIFAQELFALYTLYFLMLKGGQYLERSDTKEIRHLGHALQEISVITATATTTLIVRLLEMTFWISHQCLDAGLGIGSSIFKPLLPDISKDDESPTENLCRDLILAGQHLSEGIQFKTPELKVIAAPLEAYKGLNEQQFLRYWRLGWAKGLSVDSFLFKMRVLDAGSESTEEKLAIAQKELTELKKNKEVYTEGGNTAKAIDTAEQVITLLSGRDPTSMQLVVYNGMNNGG</sequence>
<dbReference type="AlphaFoldDB" id="A0A098G368"/>
<dbReference type="STRING" id="1212491.LFA_0995"/>
<gene>
    <name evidence="3" type="ORF">LFA_0995</name>
</gene>
<evidence type="ECO:0000256" key="1">
    <source>
        <dbReference type="SAM" id="Coils"/>
    </source>
</evidence>
<evidence type="ECO:0008006" key="5">
    <source>
        <dbReference type="Google" id="ProtNLM"/>
    </source>
</evidence>
<name>A0A098G368_9GAMM</name>
<keyword evidence="1" id="KW-0175">Coiled coil</keyword>
<proteinExistence type="predicted"/>
<keyword evidence="2" id="KW-0812">Transmembrane</keyword>
<dbReference type="EMBL" id="LN614827">
    <property type="protein sequence ID" value="CEG56434.1"/>
    <property type="molecule type" value="Genomic_DNA"/>
</dbReference>
<dbReference type="OrthoDB" id="5652496at2"/>
<accession>A0A098G368</accession>
<evidence type="ECO:0000313" key="3">
    <source>
        <dbReference type="EMBL" id="CEG56434.1"/>
    </source>
</evidence>
<protein>
    <recommendedName>
        <fullName evidence="5">J domain-containing protein</fullName>
    </recommendedName>
</protein>
<organism evidence="3 4">
    <name type="scientific">Legionella fallonii LLAP-10</name>
    <dbReference type="NCBI Taxonomy" id="1212491"/>
    <lineage>
        <taxon>Bacteria</taxon>
        <taxon>Pseudomonadati</taxon>
        <taxon>Pseudomonadota</taxon>
        <taxon>Gammaproteobacteria</taxon>
        <taxon>Legionellales</taxon>
        <taxon>Legionellaceae</taxon>
        <taxon>Legionella</taxon>
    </lineage>
</organism>
<evidence type="ECO:0000313" key="4">
    <source>
        <dbReference type="Proteomes" id="UP000032430"/>
    </source>
</evidence>
<keyword evidence="2" id="KW-0472">Membrane</keyword>
<feature type="coiled-coil region" evidence="1">
    <location>
        <begin position="355"/>
        <end position="382"/>
    </location>
</feature>
<evidence type="ECO:0000256" key="2">
    <source>
        <dbReference type="SAM" id="Phobius"/>
    </source>
</evidence>
<dbReference type="HOGENOM" id="CLU_640593_0_0_6"/>